<evidence type="ECO:0000313" key="6">
    <source>
        <dbReference type="EMBL" id="KAK9080831.1"/>
    </source>
</evidence>
<keyword evidence="3" id="KW-0333">Golgi apparatus</keyword>
<dbReference type="GO" id="GO:0005794">
    <property type="term" value="C:Golgi apparatus"/>
    <property type="evidence" value="ECO:0007669"/>
    <property type="project" value="UniProtKB-SubCell"/>
</dbReference>
<evidence type="ECO:0000259" key="5">
    <source>
        <dbReference type="PROSITE" id="PS50942"/>
    </source>
</evidence>
<comment type="caution">
    <text evidence="6">The sequence shown here is derived from an EMBL/GenBank/DDBJ whole genome shotgun (WGS) entry which is preliminary data.</text>
</comment>
<accession>A0AAP0DTF6</accession>
<dbReference type="EMBL" id="JBCNJP010000002">
    <property type="protein sequence ID" value="KAK9080831.1"/>
    <property type="molecule type" value="Genomic_DNA"/>
</dbReference>
<keyword evidence="4" id="KW-0968">Cytoplasmic vesicle</keyword>
<dbReference type="GO" id="GO:0032050">
    <property type="term" value="F:clathrin heavy chain binding"/>
    <property type="evidence" value="ECO:0007669"/>
    <property type="project" value="TreeGrafter"/>
</dbReference>
<dbReference type="GO" id="GO:0000149">
    <property type="term" value="F:SNARE binding"/>
    <property type="evidence" value="ECO:0007669"/>
    <property type="project" value="TreeGrafter"/>
</dbReference>
<name>A0AAP0DTF6_9ASTR</name>
<proteinExistence type="predicted"/>
<dbReference type="InterPro" id="IPR013809">
    <property type="entry name" value="ENTH"/>
</dbReference>
<dbReference type="Pfam" id="PF07651">
    <property type="entry name" value="ANTH"/>
    <property type="match status" value="1"/>
</dbReference>
<evidence type="ECO:0000256" key="3">
    <source>
        <dbReference type="ARBA" id="ARBA00023034"/>
    </source>
</evidence>
<comment type="subcellular location">
    <subcellularLocation>
        <location evidence="1">Cytoplasmic vesicle</location>
        <location evidence="1">Clathrin-coated vesicle</location>
    </subcellularLocation>
    <subcellularLocation>
        <location evidence="2">Golgi apparatus</location>
    </subcellularLocation>
</comment>
<sequence>MSRLRKLKNCHSVFKDKTKIIKAKLSITNHTTSAIQIAVLRATTRSARSPPPDHLISALVSFSHTARHSALACNVTIINRLHHHHQPNAYVALKSLITLHHLIVSGSFVHNEQLELAFRYKVSSATRFDFLNLSRFVDDTDSQSREFSLWAQWYARVLENNVSTTTILGCYMSLSKAEIEKKREKLKLSLYADLFKEIESMVSTVEEISKAPRLSHCRKNDIIYEVIKLVGEDYRKIQYHTTSRLIELSDRAKNLSTGELNGLTRCLERLEKCEAGLTELFANRMRNEPFWKLQTELKTKLVRLKEEKEVKSGSWKMIEYETGSTQLKKQLSRSLLLLWV</sequence>
<evidence type="ECO:0000256" key="2">
    <source>
        <dbReference type="ARBA" id="ARBA00004555"/>
    </source>
</evidence>
<dbReference type="PANTHER" id="PTHR22951:SF24">
    <property type="entry name" value="ENTH DOMAIN-CONTAINING PROTEIN"/>
    <property type="match status" value="1"/>
</dbReference>
<dbReference type="AlphaFoldDB" id="A0AAP0DTF6"/>
<dbReference type="GO" id="GO:0030136">
    <property type="term" value="C:clathrin-coated vesicle"/>
    <property type="evidence" value="ECO:0007669"/>
    <property type="project" value="UniProtKB-SubCell"/>
</dbReference>
<reference evidence="6 7" key="1">
    <citation type="submission" date="2024-04" db="EMBL/GenBank/DDBJ databases">
        <title>The reference genome of an endangered Asteraceae, Deinandra increscens subsp. villosa, native to the Central Coast of California.</title>
        <authorList>
            <person name="Guilliams M."/>
            <person name="Hasenstab-Lehman K."/>
            <person name="Meyer R."/>
            <person name="Mcevoy S."/>
        </authorList>
    </citation>
    <scope>NUCLEOTIDE SEQUENCE [LARGE SCALE GENOMIC DNA]</scope>
    <source>
        <tissue evidence="6">Leaf</tissue>
    </source>
</reference>
<dbReference type="InterPro" id="IPR008942">
    <property type="entry name" value="ENTH_VHS"/>
</dbReference>
<organism evidence="6 7">
    <name type="scientific">Deinandra increscens subsp. villosa</name>
    <dbReference type="NCBI Taxonomy" id="3103831"/>
    <lineage>
        <taxon>Eukaryota</taxon>
        <taxon>Viridiplantae</taxon>
        <taxon>Streptophyta</taxon>
        <taxon>Embryophyta</taxon>
        <taxon>Tracheophyta</taxon>
        <taxon>Spermatophyta</taxon>
        <taxon>Magnoliopsida</taxon>
        <taxon>eudicotyledons</taxon>
        <taxon>Gunneridae</taxon>
        <taxon>Pentapetalae</taxon>
        <taxon>asterids</taxon>
        <taxon>campanulids</taxon>
        <taxon>Asterales</taxon>
        <taxon>Asteraceae</taxon>
        <taxon>Asteroideae</taxon>
        <taxon>Heliantheae alliance</taxon>
        <taxon>Madieae</taxon>
        <taxon>Madiinae</taxon>
        <taxon>Deinandra</taxon>
    </lineage>
</organism>
<dbReference type="InterPro" id="IPR045192">
    <property type="entry name" value="AP180-like"/>
</dbReference>
<dbReference type="PROSITE" id="PS50942">
    <property type="entry name" value="ENTH"/>
    <property type="match status" value="1"/>
</dbReference>
<dbReference type="Gene3D" id="1.25.40.90">
    <property type="match status" value="1"/>
</dbReference>
<dbReference type="GO" id="GO:0048268">
    <property type="term" value="P:clathrin coat assembly"/>
    <property type="evidence" value="ECO:0007669"/>
    <property type="project" value="InterPro"/>
</dbReference>
<dbReference type="SUPFAM" id="SSF48464">
    <property type="entry name" value="ENTH/VHS domain"/>
    <property type="match status" value="1"/>
</dbReference>
<dbReference type="InterPro" id="IPR011417">
    <property type="entry name" value="ANTH_dom"/>
</dbReference>
<feature type="domain" description="ENTH" evidence="5">
    <location>
        <begin position="27"/>
        <end position="172"/>
    </location>
</feature>
<evidence type="ECO:0000313" key="7">
    <source>
        <dbReference type="Proteomes" id="UP001408789"/>
    </source>
</evidence>
<evidence type="ECO:0000256" key="1">
    <source>
        <dbReference type="ARBA" id="ARBA00004132"/>
    </source>
</evidence>
<dbReference type="GO" id="GO:0072583">
    <property type="term" value="P:clathrin-dependent endocytosis"/>
    <property type="evidence" value="ECO:0007669"/>
    <property type="project" value="InterPro"/>
</dbReference>
<keyword evidence="7" id="KW-1185">Reference proteome</keyword>
<dbReference type="GO" id="GO:0005546">
    <property type="term" value="F:phosphatidylinositol-4,5-bisphosphate binding"/>
    <property type="evidence" value="ECO:0007669"/>
    <property type="project" value="TreeGrafter"/>
</dbReference>
<gene>
    <name evidence="6" type="ORF">SSX86_000589</name>
</gene>
<protein>
    <recommendedName>
        <fullName evidence="5">ENTH domain-containing protein</fullName>
    </recommendedName>
</protein>
<evidence type="ECO:0000256" key="4">
    <source>
        <dbReference type="ARBA" id="ARBA00023329"/>
    </source>
</evidence>
<dbReference type="GO" id="GO:0005905">
    <property type="term" value="C:clathrin-coated pit"/>
    <property type="evidence" value="ECO:0007669"/>
    <property type="project" value="TreeGrafter"/>
</dbReference>
<dbReference type="PANTHER" id="PTHR22951">
    <property type="entry name" value="CLATHRIN ASSEMBLY PROTEIN"/>
    <property type="match status" value="1"/>
</dbReference>
<dbReference type="SMART" id="SM00273">
    <property type="entry name" value="ENTH"/>
    <property type="match status" value="1"/>
</dbReference>
<dbReference type="Proteomes" id="UP001408789">
    <property type="component" value="Unassembled WGS sequence"/>
</dbReference>
<dbReference type="GO" id="GO:0006900">
    <property type="term" value="P:vesicle budding from membrane"/>
    <property type="evidence" value="ECO:0007669"/>
    <property type="project" value="TreeGrafter"/>
</dbReference>
<dbReference type="GO" id="GO:0005545">
    <property type="term" value="F:1-phosphatidylinositol binding"/>
    <property type="evidence" value="ECO:0007669"/>
    <property type="project" value="TreeGrafter"/>
</dbReference>